<keyword evidence="2" id="KW-1185">Reference proteome</keyword>
<evidence type="ECO:0000313" key="1">
    <source>
        <dbReference type="EMBL" id="ODV57980.1"/>
    </source>
</evidence>
<sequence>MANHVGDDAFAGRSDSTTLVSVGENYSGIQNKKVSHAIVATTKGYSFVSVWHYGLLLLIHQF</sequence>
<dbReference type="InParanoid" id="A0A1D2V8M2"/>
<dbReference type="EMBL" id="KV454496">
    <property type="protein sequence ID" value="ODV57980.1"/>
    <property type="molecule type" value="Genomic_DNA"/>
</dbReference>
<gene>
    <name evidence="1" type="ORF">ASCRUDRAFT_78230</name>
</gene>
<evidence type="ECO:0000313" key="2">
    <source>
        <dbReference type="Proteomes" id="UP000095038"/>
    </source>
</evidence>
<accession>A0A1D2V8M2</accession>
<protein>
    <submittedName>
        <fullName evidence="1">Uncharacterized protein</fullName>
    </submittedName>
</protein>
<reference evidence="2" key="1">
    <citation type="submission" date="2016-05" db="EMBL/GenBank/DDBJ databases">
        <title>Comparative genomics of biotechnologically important yeasts.</title>
        <authorList>
            <consortium name="DOE Joint Genome Institute"/>
            <person name="Riley R."/>
            <person name="Haridas S."/>
            <person name="Wolfe K.H."/>
            <person name="Lopes M.R."/>
            <person name="Hittinger C.T."/>
            <person name="Goker M."/>
            <person name="Salamov A."/>
            <person name="Wisecaver J."/>
            <person name="Long T.M."/>
            <person name="Aerts A.L."/>
            <person name="Barry K."/>
            <person name="Choi C."/>
            <person name="Clum A."/>
            <person name="Coughlan A.Y."/>
            <person name="Deshpande S."/>
            <person name="Douglass A.P."/>
            <person name="Hanson S.J."/>
            <person name="Klenk H.-P."/>
            <person name="Labutti K."/>
            <person name="Lapidus A."/>
            <person name="Lindquist E."/>
            <person name="Lipzen A."/>
            <person name="Meier-Kolthoff J.P."/>
            <person name="Ohm R.A."/>
            <person name="Otillar R.P."/>
            <person name="Pangilinan J."/>
            <person name="Peng Y."/>
            <person name="Rokas A."/>
            <person name="Rosa C.A."/>
            <person name="Scheuner C."/>
            <person name="Sibirny A.A."/>
            <person name="Slot J.C."/>
            <person name="Stielow J.B."/>
            <person name="Sun H."/>
            <person name="Kurtzman C.P."/>
            <person name="Blackwell M."/>
            <person name="Grigoriev I.V."/>
            <person name="Jeffries T.W."/>
        </authorList>
    </citation>
    <scope>NUCLEOTIDE SEQUENCE [LARGE SCALE GENOMIC DNA]</scope>
    <source>
        <strain evidence="2">DSM 1968</strain>
    </source>
</reference>
<organism evidence="1 2">
    <name type="scientific">Ascoidea rubescens DSM 1968</name>
    <dbReference type="NCBI Taxonomy" id="1344418"/>
    <lineage>
        <taxon>Eukaryota</taxon>
        <taxon>Fungi</taxon>
        <taxon>Dikarya</taxon>
        <taxon>Ascomycota</taxon>
        <taxon>Saccharomycotina</taxon>
        <taxon>Saccharomycetes</taxon>
        <taxon>Ascoideaceae</taxon>
        <taxon>Ascoidea</taxon>
    </lineage>
</organism>
<proteinExistence type="predicted"/>
<dbReference type="AlphaFoldDB" id="A0A1D2V8M2"/>
<dbReference type="RefSeq" id="XP_020044287.1">
    <property type="nucleotide sequence ID" value="XM_020194179.1"/>
</dbReference>
<dbReference type="GeneID" id="30967815"/>
<dbReference type="Proteomes" id="UP000095038">
    <property type="component" value="Unassembled WGS sequence"/>
</dbReference>
<name>A0A1D2V8M2_9ASCO</name>